<dbReference type="Gene3D" id="1.10.560.10">
    <property type="entry name" value="GroEL-like equatorial domain"/>
    <property type="match status" value="1"/>
</dbReference>
<evidence type="ECO:0000256" key="3">
    <source>
        <dbReference type="SAM" id="MobiDB-lite"/>
    </source>
</evidence>
<feature type="chain" id="PRO_5041259204" evidence="4">
    <location>
        <begin position="21"/>
        <end position="257"/>
    </location>
</feature>
<evidence type="ECO:0000256" key="2">
    <source>
        <dbReference type="ARBA" id="ARBA00022801"/>
    </source>
</evidence>
<dbReference type="AlphaFoldDB" id="A0AA35ULN5"/>
<keyword evidence="2" id="KW-0378">Hydrolase</keyword>
<dbReference type="PANTHER" id="PTHR12655">
    <property type="entry name" value="ACYL-COA THIOESTERASE"/>
    <property type="match status" value="1"/>
</dbReference>
<sequence>MNLTFLLLAGDGTTIVVLLAGEFLKEAKPFIEDGVHPQNLINMTRPLLLVTAFFDKMVLKKTISVDGDLKMGGSVVWVGRSSIEVQLGVTQISIDELKWPSTERNQRLPRGAPMRTPHVAEQPRFMKHSSSSTSTEVDIKSKPAKIKEPNPVGNHGSKGSSSKVPSEGENSVSKDKMSEDPENEKPKLLIRLTREEIEEDYLAMTGKKLPRNKMRRDYLVVWVVLNCCNDNWQKVWVVFNPGLLEKGITWTKKHNNK</sequence>
<dbReference type="GO" id="GO:0047617">
    <property type="term" value="F:fatty acyl-CoA hydrolase activity"/>
    <property type="evidence" value="ECO:0007669"/>
    <property type="project" value="TreeGrafter"/>
</dbReference>
<dbReference type="InterPro" id="IPR027413">
    <property type="entry name" value="GROEL-like_equatorial_sf"/>
</dbReference>
<accession>A0AA35ULN5</accession>
<evidence type="ECO:0000256" key="1">
    <source>
        <dbReference type="ARBA" id="ARBA00010458"/>
    </source>
</evidence>
<evidence type="ECO:0000313" key="6">
    <source>
        <dbReference type="Proteomes" id="UP001177003"/>
    </source>
</evidence>
<gene>
    <name evidence="5" type="ORF">LSALG_LOCUS377</name>
</gene>
<evidence type="ECO:0000256" key="4">
    <source>
        <dbReference type="SAM" id="SignalP"/>
    </source>
</evidence>
<dbReference type="GO" id="GO:0006637">
    <property type="term" value="P:acyl-CoA metabolic process"/>
    <property type="evidence" value="ECO:0007669"/>
    <property type="project" value="TreeGrafter"/>
</dbReference>
<keyword evidence="4" id="KW-0732">Signal</keyword>
<protein>
    <submittedName>
        <fullName evidence="5">Uncharacterized protein</fullName>
    </submittedName>
</protein>
<comment type="similarity">
    <text evidence="1">Belongs to the acyl coenzyme A hydrolase family.</text>
</comment>
<feature type="compositionally biased region" description="Basic and acidic residues" evidence="3">
    <location>
        <begin position="172"/>
        <end position="187"/>
    </location>
</feature>
<dbReference type="InterPro" id="IPR012438">
    <property type="entry name" value="DUF1639"/>
</dbReference>
<reference evidence="5" key="1">
    <citation type="submission" date="2023-04" db="EMBL/GenBank/DDBJ databases">
        <authorList>
            <person name="Vijverberg K."/>
            <person name="Xiong W."/>
            <person name="Schranz E."/>
        </authorList>
    </citation>
    <scope>NUCLEOTIDE SEQUENCE</scope>
</reference>
<feature type="region of interest" description="Disordered" evidence="3">
    <location>
        <begin position="103"/>
        <end position="187"/>
    </location>
</feature>
<feature type="signal peptide" evidence="4">
    <location>
        <begin position="1"/>
        <end position="20"/>
    </location>
</feature>
<dbReference type="Pfam" id="PF07797">
    <property type="entry name" value="DUF1639"/>
    <property type="match status" value="1"/>
</dbReference>
<dbReference type="Proteomes" id="UP001177003">
    <property type="component" value="Chromosome 0"/>
</dbReference>
<name>A0AA35ULN5_LACSI</name>
<dbReference type="SUPFAM" id="SSF48592">
    <property type="entry name" value="GroEL equatorial domain-like"/>
    <property type="match status" value="1"/>
</dbReference>
<proteinExistence type="inferred from homology"/>
<evidence type="ECO:0000313" key="5">
    <source>
        <dbReference type="EMBL" id="CAI9259489.1"/>
    </source>
</evidence>
<feature type="compositionally biased region" description="Basic and acidic residues" evidence="3">
    <location>
        <begin position="137"/>
        <end position="148"/>
    </location>
</feature>
<dbReference type="PANTHER" id="PTHR12655:SF0">
    <property type="entry name" value="ACYL-COENZYME A THIOESTERASE 9, MITOCHONDRIAL"/>
    <property type="match status" value="1"/>
</dbReference>
<feature type="compositionally biased region" description="Polar residues" evidence="3">
    <location>
        <begin position="157"/>
        <end position="171"/>
    </location>
</feature>
<dbReference type="Gene3D" id="3.10.129.10">
    <property type="entry name" value="Hotdog Thioesterase"/>
    <property type="match status" value="1"/>
</dbReference>
<keyword evidence="6" id="KW-1185">Reference proteome</keyword>
<dbReference type="EMBL" id="OX465086">
    <property type="protein sequence ID" value="CAI9259489.1"/>
    <property type="molecule type" value="Genomic_DNA"/>
</dbReference>
<organism evidence="5 6">
    <name type="scientific">Lactuca saligna</name>
    <name type="common">Willowleaf lettuce</name>
    <dbReference type="NCBI Taxonomy" id="75948"/>
    <lineage>
        <taxon>Eukaryota</taxon>
        <taxon>Viridiplantae</taxon>
        <taxon>Streptophyta</taxon>
        <taxon>Embryophyta</taxon>
        <taxon>Tracheophyta</taxon>
        <taxon>Spermatophyta</taxon>
        <taxon>Magnoliopsida</taxon>
        <taxon>eudicotyledons</taxon>
        <taxon>Gunneridae</taxon>
        <taxon>Pentapetalae</taxon>
        <taxon>asterids</taxon>
        <taxon>campanulids</taxon>
        <taxon>Asterales</taxon>
        <taxon>Asteraceae</taxon>
        <taxon>Cichorioideae</taxon>
        <taxon>Cichorieae</taxon>
        <taxon>Lactucinae</taxon>
        <taxon>Lactuca</taxon>
    </lineage>
</organism>